<comment type="caution">
    <text evidence="1">The sequence shown here is derived from an EMBL/GenBank/DDBJ whole genome shotgun (WGS) entry which is preliminary data.</text>
</comment>
<evidence type="ECO:0000313" key="1">
    <source>
        <dbReference type="EMBL" id="MCQ8772766.1"/>
    </source>
</evidence>
<name>A0A9X2LKT4_9ACTN</name>
<sequence length="153" mass="16655">MPDASELISRDQRAGVTKTVMDSNPGMAEAMAERIVDEAMKFVVAGARFPGVALAPSRVVDEGWHALIVHTRLYAELCEGNGGFVHHSPGYDPTHYDPEILNRTRAMIEEAGFSVDAELWHGPSDERVPVAANCQHAPECAIRPMPKPEPPVS</sequence>
<proteinExistence type="predicted"/>
<keyword evidence="2" id="KW-1185">Reference proteome</keyword>
<dbReference type="EMBL" id="JANIID010000024">
    <property type="protein sequence ID" value="MCQ8772766.1"/>
    <property type="molecule type" value="Genomic_DNA"/>
</dbReference>
<protein>
    <submittedName>
        <fullName evidence="1">Uncharacterized protein</fullName>
    </submittedName>
</protein>
<accession>A0A9X2LKT4</accession>
<evidence type="ECO:0000313" key="2">
    <source>
        <dbReference type="Proteomes" id="UP001142374"/>
    </source>
</evidence>
<gene>
    <name evidence="1" type="ORF">NQU55_23770</name>
</gene>
<reference evidence="1" key="1">
    <citation type="submission" date="2022-06" db="EMBL/GenBank/DDBJ databases">
        <title>WGS of actinobacteria.</title>
        <authorList>
            <person name="Thawai C."/>
        </authorList>
    </citation>
    <scope>NUCLEOTIDE SEQUENCE</scope>
    <source>
        <strain evidence="1">AA8</strain>
    </source>
</reference>
<organism evidence="1 2">
    <name type="scientific">Streptomyces telluris</name>
    <dbReference type="NCBI Taxonomy" id="2720021"/>
    <lineage>
        <taxon>Bacteria</taxon>
        <taxon>Bacillati</taxon>
        <taxon>Actinomycetota</taxon>
        <taxon>Actinomycetes</taxon>
        <taxon>Kitasatosporales</taxon>
        <taxon>Streptomycetaceae</taxon>
        <taxon>Streptomyces</taxon>
    </lineage>
</organism>
<dbReference type="Proteomes" id="UP001142374">
    <property type="component" value="Unassembled WGS sequence"/>
</dbReference>
<dbReference type="AlphaFoldDB" id="A0A9X2LKT4"/>